<comment type="caution">
    <text evidence="2">The sequence shown here is derived from an EMBL/GenBank/DDBJ whole genome shotgun (WGS) entry which is preliminary data.</text>
</comment>
<dbReference type="InterPro" id="IPR002575">
    <property type="entry name" value="Aminoglycoside_PTrfase"/>
</dbReference>
<dbReference type="Gene3D" id="3.90.1200.10">
    <property type="match status" value="1"/>
</dbReference>
<dbReference type="Gene3D" id="3.40.50.300">
    <property type="entry name" value="P-loop containing nucleotide triphosphate hydrolases"/>
    <property type="match status" value="1"/>
</dbReference>
<dbReference type="SUPFAM" id="SSF56112">
    <property type="entry name" value="Protein kinase-like (PK-like)"/>
    <property type="match status" value="1"/>
</dbReference>
<dbReference type="PANTHER" id="PTHR43883:SF1">
    <property type="entry name" value="GLUCONOKINASE"/>
    <property type="match status" value="1"/>
</dbReference>
<accession>A0ABT5YI37</accession>
<dbReference type="PANTHER" id="PTHR43883">
    <property type="entry name" value="SLR0207 PROTEIN"/>
    <property type="match status" value="1"/>
</dbReference>
<dbReference type="Pfam" id="PF01636">
    <property type="entry name" value="APH"/>
    <property type="match status" value="1"/>
</dbReference>
<feature type="domain" description="Aminoglycoside phosphotransferase" evidence="1">
    <location>
        <begin position="82"/>
        <end position="280"/>
    </location>
</feature>
<dbReference type="InterPro" id="IPR011009">
    <property type="entry name" value="Kinase-like_dom_sf"/>
</dbReference>
<dbReference type="EMBL" id="JARHUD010000001">
    <property type="protein sequence ID" value="MDF2094496.1"/>
    <property type="molecule type" value="Genomic_DNA"/>
</dbReference>
<name>A0ABT5YI37_9PROT</name>
<dbReference type="InterPro" id="IPR052732">
    <property type="entry name" value="Cell-binding_unc_protein"/>
</dbReference>
<dbReference type="Pfam" id="PF13671">
    <property type="entry name" value="AAA_33"/>
    <property type="match status" value="1"/>
</dbReference>
<dbReference type="RefSeq" id="WP_275819054.1">
    <property type="nucleotide sequence ID" value="NZ_JARHUD010000001.1"/>
</dbReference>
<dbReference type="SUPFAM" id="SSF52540">
    <property type="entry name" value="P-loop containing nucleoside triphosphate hydrolases"/>
    <property type="match status" value="1"/>
</dbReference>
<evidence type="ECO:0000313" key="2">
    <source>
        <dbReference type="EMBL" id="MDF2094496.1"/>
    </source>
</evidence>
<evidence type="ECO:0000259" key="1">
    <source>
        <dbReference type="Pfam" id="PF01636"/>
    </source>
</evidence>
<evidence type="ECO:0000313" key="3">
    <source>
        <dbReference type="Proteomes" id="UP001215503"/>
    </source>
</evidence>
<reference evidence="2 3" key="1">
    <citation type="submission" date="2023-03" db="EMBL/GenBank/DDBJ databases">
        <title>Fodinicurvata sp. CAU 1616 isolated from sea sendiment.</title>
        <authorList>
            <person name="Kim W."/>
        </authorList>
    </citation>
    <scope>NUCLEOTIDE SEQUENCE [LARGE SCALE GENOMIC DNA]</scope>
    <source>
        <strain evidence="2 3">CAU 1616</strain>
    </source>
</reference>
<dbReference type="InterPro" id="IPR027417">
    <property type="entry name" value="P-loop_NTPase"/>
</dbReference>
<proteinExistence type="predicted"/>
<protein>
    <submittedName>
        <fullName evidence="2">AAA family ATPase</fullName>
    </submittedName>
</protein>
<sequence length="513" mass="55682">MTGNSDQERVFAFLADPATHGLAAGEVGRIHTHVAEVFLAGDTVYKVKRAVRFAFLDFSGLEARRAACEAELRLNVRTAPDIYLDAVPICRAPDGSLNISGEGEPVEWAVKMRRFDENQTLDHLADRGTLRPEWIDELVDAVVTFHGEAERRGPPYGGAEGLDAIIDDNAEDMARLSELFAPARVERLIAAKRQALERNAALLDARRDQGWVRRCHGDLHLGNVVLWQGRPTPFDCIEFSESIGSIDVAYDLAFLLMDLEVRGLREHANRAMNRYFGRQGGVEVLAALPLMLALRAGVRAKVSGLALSGMEEGAKAQHLREMAERFFAAAEAFLADTAPPRLLAVSGLSGSGKTTLAKALAPDLGRAPGALHLRSDVMRKRLAGVTPEERLPPEAYTKESNRAVYETLFAEARSALAAGQCVVLDAVFARPGERDEAEAIAREAGVAFQGIWLDAPGESLKDRVARRVGDASDATGAVVERQLGYELGRIDWPRLDAARGPEAVCVAAKALLP</sequence>
<gene>
    <name evidence="2" type="ORF">P2G67_00735</name>
</gene>
<keyword evidence="3" id="KW-1185">Reference proteome</keyword>
<dbReference type="Proteomes" id="UP001215503">
    <property type="component" value="Unassembled WGS sequence"/>
</dbReference>
<organism evidence="2 3">
    <name type="scientific">Aquibaculum arenosum</name>
    <dbReference type="NCBI Taxonomy" id="3032591"/>
    <lineage>
        <taxon>Bacteria</taxon>
        <taxon>Pseudomonadati</taxon>
        <taxon>Pseudomonadota</taxon>
        <taxon>Alphaproteobacteria</taxon>
        <taxon>Rhodospirillales</taxon>
        <taxon>Rhodovibrionaceae</taxon>
        <taxon>Aquibaculum</taxon>
    </lineage>
</organism>